<proteinExistence type="predicted"/>
<dbReference type="PIRSF" id="PIRSF018266">
    <property type="entry name" value="FecR"/>
    <property type="match status" value="1"/>
</dbReference>
<comment type="caution">
    <text evidence="3">The sequence shown here is derived from an EMBL/GenBank/DDBJ whole genome shotgun (WGS) entry which is preliminary data.</text>
</comment>
<dbReference type="InterPro" id="IPR012373">
    <property type="entry name" value="Ferrdict_sens_TM"/>
</dbReference>
<protein>
    <submittedName>
        <fullName evidence="3">FecR family protein</fullName>
    </submittedName>
</protein>
<dbReference type="InterPro" id="IPR032623">
    <property type="entry name" value="FecR_N"/>
</dbReference>
<dbReference type="Proteomes" id="UP001595962">
    <property type="component" value="Unassembled WGS sequence"/>
</dbReference>
<dbReference type="RefSeq" id="WP_377335007.1">
    <property type="nucleotide sequence ID" value="NZ_JBHSGB010000012.1"/>
</dbReference>
<accession>A0ABV9JPK2</accession>
<organism evidence="3 4">
    <name type="scientific">Rheinheimera marina</name>
    <dbReference type="NCBI Taxonomy" id="1774958"/>
    <lineage>
        <taxon>Bacteria</taxon>
        <taxon>Pseudomonadati</taxon>
        <taxon>Pseudomonadota</taxon>
        <taxon>Gammaproteobacteria</taxon>
        <taxon>Chromatiales</taxon>
        <taxon>Chromatiaceae</taxon>
        <taxon>Rheinheimera</taxon>
    </lineage>
</organism>
<feature type="domain" description="FecR N-terminal" evidence="2">
    <location>
        <begin position="9"/>
        <end position="48"/>
    </location>
</feature>
<gene>
    <name evidence="3" type="ORF">ACFO3I_14265</name>
</gene>
<evidence type="ECO:0000313" key="3">
    <source>
        <dbReference type="EMBL" id="MFC4656176.1"/>
    </source>
</evidence>
<sequence>MKDEQQIFEQAAAWVELQDELSPAQQRELDAWLAESELHRSCYLRCLQLWRSDSLTHALARQVVTPAKAPRRWQLAWIPAAAAMALLAVLQWPADSGPAPLLLSTHSGPAQQMTLPDGSRVQLAGESQLSFVQQPAERRLQLTQGEALFEVTHLQDEQPFIVSSGAVQVRVTGTRFSVNKLSGATLVTVLQGSVRVSTAQQSYALKAGQQLKWQQSGEAQLTELAAGYQHPLLQRWLEVQDMPLGELLEQLDRYLPEQILLPDAKAAALPVSGRFDLQHPLDAVHLAAAAAQLKVSPYAGQLVLRAY</sequence>
<keyword evidence="4" id="KW-1185">Reference proteome</keyword>
<evidence type="ECO:0000259" key="1">
    <source>
        <dbReference type="Pfam" id="PF04773"/>
    </source>
</evidence>
<dbReference type="PANTHER" id="PTHR30273">
    <property type="entry name" value="PERIPLASMIC SIGNAL SENSOR AND SIGMA FACTOR ACTIVATOR FECR-RELATED"/>
    <property type="match status" value="1"/>
</dbReference>
<name>A0ABV9JPK2_9GAMM</name>
<dbReference type="Pfam" id="PF16220">
    <property type="entry name" value="DUF4880"/>
    <property type="match status" value="1"/>
</dbReference>
<dbReference type="Gene3D" id="2.60.120.1440">
    <property type="match status" value="1"/>
</dbReference>
<dbReference type="EMBL" id="JBHSGB010000012">
    <property type="protein sequence ID" value="MFC4656176.1"/>
    <property type="molecule type" value="Genomic_DNA"/>
</dbReference>
<dbReference type="InterPro" id="IPR006860">
    <property type="entry name" value="FecR"/>
</dbReference>
<reference evidence="4" key="1">
    <citation type="journal article" date="2019" name="Int. J. Syst. Evol. Microbiol.">
        <title>The Global Catalogue of Microorganisms (GCM) 10K type strain sequencing project: providing services to taxonomists for standard genome sequencing and annotation.</title>
        <authorList>
            <consortium name="The Broad Institute Genomics Platform"/>
            <consortium name="The Broad Institute Genome Sequencing Center for Infectious Disease"/>
            <person name="Wu L."/>
            <person name="Ma J."/>
        </authorList>
    </citation>
    <scope>NUCLEOTIDE SEQUENCE [LARGE SCALE GENOMIC DNA]</scope>
    <source>
        <strain evidence="4">DT28</strain>
    </source>
</reference>
<dbReference type="PANTHER" id="PTHR30273:SF2">
    <property type="entry name" value="PROTEIN FECR"/>
    <property type="match status" value="1"/>
</dbReference>
<feature type="domain" description="FecR protein" evidence="1">
    <location>
        <begin position="103"/>
        <end position="195"/>
    </location>
</feature>
<evidence type="ECO:0000259" key="2">
    <source>
        <dbReference type="Pfam" id="PF16220"/>
    </source>
</evidence>
<evidence type="ECO:0000313" key="4">
    <source>
        <dbReference type="Proteomes" id="UP001595962"/>
    </source>
</evidence>
<dbReference type="Pfam" id="PF04773">
    <property type="entry name" value="FecR"/>
    <property type="match status" value="1"/>
</dbReference>